<name>A0A926DTQ8_9FIRM</name>
<reference evidence="2" key="1">
    <citation type="submission" date="2020-08" db="EMBL/GenBank/DDBJ databases">
        <title>Genome public.</title>
        <authorList>
            <person name="Liu C."/>
            <person name="Sun Q."/>
        </authorList>
    </citation>
    <scope>NUCLEOTIDE SEQUENCE</scope>
    <source>
        <strain evidence="2">NSJ-32</strain>
    </source>
</reference>
<comment type="caution">
    <text evidence="2">The sequence shown here is derived from an EMBL/GenBank/DDBJ whole genome shotgun (WGS) entry which is preliminary data.</text>
</comment>
<feature type="domain" description="Recombinase" evidence="1">
    <location>
        <begin position="15"/>
        <end position="107"/>
    </location>
</feature>
<dbReference type="Pfam" id="PF07508">
    <property type="entry name" value="Recombinase"/>
    <property type="match status" value="1"/>
</dbReference>
<dbReference type="Gene3D" id="3.90.1750.20">
    <property type="entry name" value="Putative Large Serine Recombinase, Chain B, Domain 2"/>
    <property type="match status" value="1"/>
</dbReference>
<dbReference type="Proteomes" id="UP000657006">
    <property type="component" value="Unassembled WGS sequence"/>
</dbReference>
<dbReference type="GO" id="GO:0003677">
    <property type="term" value="F:DNA binding"/>
    <property type="evidence" value="ECO:0007669"/>
    <property type="project" value="InterPro"/>
</dbReference>
<organism evidence="2 3">
    <name type="scientific">Bianquea renquensis</name>
    <dbReference type="NCBI Taxonomy" id="2763661"/>
    <lineage>
        <taxon>Bacteria</taxon>
        <taxon>Bacillati</taxon>
        <taxon>Bacillota</taxon>
        <taxon>Clostridia</taxon>
        <taxon>Eubacteriales</taxon>
        <taxon>Bianqueaceae</taxon>
        <taxon>Bianquea</taxon>
    </lineage>
</organism>
<dbReference type="InterPro" id="IPR011109">
    <property type="entry name" value="DNA_bind_recombinase_dom"/>
</dbReference>
<keyword evidence="3" id="KW-1185">Reference proteome</keyword>
<proteinExistence type="predicted"/>
<evidence type="ECO:0000313" key="3">
    <source>
        <dbReference type="Proteomes" id="UP000657006"/>
    </source>
</evidence>
<dbReference type="InterPro" id="IPR038109">
    <property type="entry name" value="DNA_bind_recomb_sf"/>
</dbReference>
<sequence>MKLSYVESKIFSKVCYGFRRNNNGIIETIPDKAKVVEMIFLLYLNGNSLEDIQHYLFETQIPSPSGKQKWSRDVLNKLLNNYKYTFGIISHELFEAVESLKESNCRNPNRSTEDVDEWDERQEQNYCGLMP</sequence>
<dbReference type="AlphaFoldDB" id="A0A926DTQ8"/>
<dbReference type="EMBL" id="JACRSQ010000013">
    <property type="protein sequence ID" value="MBC8543896.1"/>
    <property type="molecule type" value="Genomic_DNA"/>
</dbReference>
<accession>A0A926DTQ8</accession>
<protein>
    <submittedName>
        <fullName evidence="2">Recombinase family protein</fullName>
    </submittedName>
</protein>
<dbReference type="GO" id="GO:0000150">
    <property type="term" value="F:DNA strand exchange activity"/>
    <property type="evidence" value="ECO:0007669"/>
    <property type="project" value="InterPro"/>
</dbReference>
<gene>
    <name evidence="2" type="ORF">H8730_10100</name>
</gene>
<dbReference type="RefSeq" id="WP_177714682.1">
    <property type="nucleotide sequence ID" value="NZ_JACRSQ010000013.1"/>
</dbReference>
<evidence type="ECO:0000259" key="1">
    <source>
        <dbReference type="PROSITE" id="PS51737"/>
    </source>
</evidence>
<evidence type="ECO:0000313" key="2">
    <source>
        <dbReference type="EMBL" id="MBC8543896.1"/>
    </source>
</evidence>
<dbReference type="PROSITE" id="PS51737">
    <property type="entry name" value="RECOMBINASE_DNA_BIND"/>
    <property type="match status" value="1"/>
</dbReference>